<reference evidence="1 2" key="1">
    <citation type="journal article" date="2019" name="Int. J. Syst. Evol. Microbiol.">
        <title>The Global Catalogue of Microorganisms (GCM) 10K type strain sequencing project: providing services to taxonomists for standard genome sequencing and annotation.</title>
        <authorList>
            <consortium name="The Broad Institute Genomics Platform"/>
            <consortium name="The Broad Institute Genome Sequencing Center for Infectious Disease"/>
            <person name="Wu L."/>
            <person name="Ma J."/>
        </authorList>
    </citation>
    <scope>NUCLEOTIDE SEQUENCE [LARGE SCALE GENOMIC DNA]</scope>
    <source>
        <strain evidence="1 2">CGMCC 1.12554</strain>
    </source>
</reference>
<dbReference type="Proteomes" id="UP001596545">
    <property type="component" value="Unassembled WGS sequence"/>
</dbReference>
<dbReference type="EMBL" id="JBHTBL010000008">
    <property type="protein sequence ID" value="MFC7325066.1"/>
    <property type="molecule type" value="Genomic_DNA"/>
</dbReference>
<evidence type="ECO:0000313" key="2">
    <source>
        <dbReference type="Proteomes" id="UP001596545"/>
    </source>
</evidence>
<dbReference type="Gene3D" id="3.10.620.30">
    <property type="match status" value="1"/>
</dbReference>
<sequence length="286" mass="31469">MKRRSLLEKVIDRIAIGAGVSVFLSELRESYAAVSPDSNATTKPPRVGTGGLVSREVTESRYVMTYEWTDRLQRRWRSTFALDRTAYSEAAQEHHGYLGGFETAKTSRDVERFAARLAAADLMTEDAARPISRTARLERAIGFVRSLGYTTDIDSKGVPDYVRTAEETLVDGRGDCEDLAYLLIGILSNPPFEYRTATVIPPGHMLAGVHGDDLPAVYADTPTLPGNRYVAIESVTSRPVGSFQDDPVLLIYNDGIEYVDRSAIAEATGDVLRNPSEFQTIADLRG</sequence>
<accession>A0ABD6AMW2</accession>
<dbReference type="RefSeq" id="WP_256409254.1">
    <property type="nucleotide sequence ID" value="NZ_JANHDN010000004.1"/>
</dbReference>
<name>A0ABD6AMW2_9EURY</name>
<gene>
    <name evidence="1" type="ORF">ACFQMF_10810</name>
</gene>
<organism evidence="1 2">
    <name type="scientific">Halorubrum rutilum</name>
    <dbReference type="NCBI Taxonomy" id="1364933"/>
    <lineage>
        <taxon>Archaea</taxon>
        <taxon>Methanobacteriati</taxon>
        <taxon>Methanobacteriota</taxon>
        <taxon>Stenosarchaea group</taxon>
        <taxon>Halobacteria</taxon>
        <taxon>Halobacteriales</taxon>
        <taxon>Haloferacaceae</taxon>
        <taxon>Halorubrum</taxon>
    </lineage>
</organism>
<evidence type="ECO:0008006" key="3">
    <source>
        <dbReference type="Google" id="ProtNLM"/>
    </source>
</evidence>
<dbReference type="AlphaFoldDB" id="A0ABD6AMW2"/>
<evidence type="ECO:0000313" key="1">
    <source>
        <dbReference type="EMBL" id="MFC7325066.1"/>
    </source>
</evidence>
<protein>
    <recommendedName>
        <fullName evidence="3">Transglutaminase-like superfamily protein</fullName>
    </recommendedName>
</protein>
<comment type="caution">
    <text evidence="1">The sequence shown here is derived from an EMBL/GenBank/DDBJ whole genome shotgun (WGS) entry which is preliminary data.</text>
</comment>
<proteinExistence type="predicted"/>
<keyword evidence="2" id="KW-1185">Reference proteome</keyword>